<feature type="domain" description="DUF2415" evidence="3">
    <location>
        <begin position="292"/>
        <end position="331"/>
    </location>
</feature>
<feature type="region of interest" description="Disordered" evidence="2">
    <location>
        <begin position="792"/>
        <end position="849"/>
    </location>
</feature>
<evidence type="ECO:0000256" key="1">
    <source>
        <dbReference type="SAM" id="Coils"/>
    </source>
</evidence>
<feature type="compositionally biased region" description="Polar residues" evidence="2">
    <location>
        <begin position="452"/>
        <end position="461"/>
    </location>
</feature>
<gene>
    <name evidence="4" type="ORF">PV07_12159</name>
</gene>
<dbReference type="SUPFAM" id="SSF50978">
    <property type="entry name" value="WD40 repeat-like"/>
    <property type="match status" value="1"/>
</dbReference>
<feature type="region of interest" description="Disordered" evidence="2">
    <location>
        <begin position="662"/>
        <end position="711"/>
    </location>
</feature>
<dbReference type="SMART" id="SM00320">
    <property type="entry name" value="WD40"/>
    <property type="match status" value="4"/>
</dbReference>
<dbReference type="Gene3D" id="2.130.10.10">
    <property type="entry name" value="YVTN repeat-like/Quinoprotein amine dehydrogenase"/>
    <property type="match status" value="1"/>
</dbReference>
<dbReference type="InterPro" id="IPR019417">
    <property type="entry name" value="DUF2415"/>
</dbReference>
<feature type="coiled-coil region" evidence="1">
    <location>
        <begin position="732"/>
        <end position="791"/>
    </location>
</feature>
<feature type="compositionally biased region" description="Basic and acidic residues" evidence="2">
    <location>
        <begin position="793"/>
        <end position="807"/>
    </location>
</feature>
<dbReference type="PANTHER" id="PTHR43991">
    <property type="entry name" value="WD REPEAT PROTEIN (AFU_ORTHOLOGUE AFUA_8G05640)-RELATED"/>
    <property type="match status" value="1"/>
</dbReference>
<feature type="region of interest" description="Disordered" evidence="2">
    <location>
        <begin position="420"/>
        <end position="540"/>
    </location>
</feature>
<keyword evidence="5" id="KW-1185">Reference proteome</keyword>
<feature type="compositionally biased region" description="Polar residues" evidence="2">
    <location>
        <begin position="682"/>
        <end position="711"/>
    </location>
</feature>
<dbReference type="InterPro" id="IPR001680">
    <property type="entry name" value="WD40_rpt"/>
</dbReference>
<dbReference type="Proteomes" id="UP000054466">
    <property type="component" value="Unassembled WGS sequence"/>
</dbReference>
<dbReference type="Pfam" id="PF00400">
    <property type="entry name" value="WD40"/>
    <property type="match status" value="1"/>
</dbReference>
<dbReference type="STRING" id="569365.A0A0D2CF98"/>
<dbReference type="AlphaFoldDB" id="A0A0D2CF98"/>
<evidence type="ECO:0000313" key="5">
    <source>
        <dbReference type="Proteomes" id="UP000054466"/>
    </source>
</evidence>
<reference evidence="4 5" key="1">
    <citation type="submission" date="2015-01" db="EMBL/GenBank/DDBJ databases">
        <title>The Genome Sequence of Cladophialophora immunda CBS83496.</title>
        <authorList>
            <consortium name="The Broad Institute Genomics Platform"/>
            <person name="Cuomo C."/>
            <person name="de Hoog S."/>
            <person name="Gorbushina A."/>
            <person name="Stielow B."/>
            <person name="Teixiera M."/>
            <person name="Abouelleil A."/>
            <person name="Chapman S.B."/>
            <person name="Priest M."/>
            <person name="Young S.K."/>
            <person name="Wortman J."/>
            <person name="Nusbaum C."/>
            <person name="Birren B."/>
        </authorList>
    </citation>
    <scope>NUCLEOTIDE SEQUENCE [LARGE SCALE GENOMIC DNA]</scope>
    <source>
        <strain evidence="4 5">CBS 83496</strain>
    </source>
</reference>
<name>A0A0D2CF98_9EURO</name>
<dbReference type="OrthoDB" id="418169at2759"/>
<organism evidence="4 5">
    <name type="scientific">Cladophialophora immunda</name>
    <dbReference type="NCBI Taxonomy" id="569365"/>
    <lineage>
        <taxon>Eukaryota</taxon>
        <taxon>Fungi</taxon>
        <taxon>Dikarya</taxon>
        <taxon>Ascomycota</taxon>
        <taxon>Pezizomycotina</taxon>
        <taxon>Eurotiomycetes</taxon>
        <taxon>Chaetothyriomycetidae</taxon>
        <taxon>Chaetothyriales</taxon>
        <taxon>Herpotrichiellaceae</taxon>
        <taxon>Cladophialophora</taxon>
    </lineage>
</organism>
<feature type="compositionally biased region" description="Basic and acidic residues" evidence="2">
    <location>
        <begin position="662"/>
        <end position="675"/>
    </location>
</feature>
<evidence type="ECO:0000259" key="3">
    <source>
        <dbReference type="Pfam" id="PF10313"/>
    </source>
</evidence>
<feature type="compositionally biased region" description="Polar residues" evidence="2">
    <location>
        <begin position="434"/>
        <end position="443"/>
    </location>
</feature>
<dbReference type="PANTHER" id="PTHR43991:SF9">
    <property type="entry name" value="DUF2415 DOMAIN-CONTAINING PROTEIN"/>
    <property type="match status" value="1"/>
</dbReference>
<proteinExistence type="predicted"/>
<feature type="compositionally biased region" description="Pro residues" evidence="2">
    <location>
        <begin position="529"/>
        <end position="538"/>
    </location>
</feature>
<evidence type="ECO:0000313" key="4">
    <source>
        <dbReference type="EMBL" id="KIW22254.1"/>
    </source>
</evidence>
<sequence length="965" mass="106214">MTVPNRELWLIPTKSLVSHSKFYPTKITVSHHQLRHFIGSSEQDLIYYVSCKDVFVLDLATQQNSLIATIPFESRCLAADLGWVCVGGEQNGDCAFIKIEKDEHDRPKCFAHDMNVDLLGGEIVNAMSIHTFLNHGKTPDEPVVLISNNDKTVKIYSLAQRQVLTTLPHPVPMNFAALSPDSTVLAAVGDSNRVYFYRRHHEEDRDIIDGSTGRYTKYHWEMFANPVVPTGVPVYDDHSFAVAFSPSGHLCAASSQGGSISVFDMQRLLSSNEPGGSSIIWTFWSSRPDLYGCVRSMIFSPAPWDLLVWAEDHGSIGVADVRQSCVRRQILDLDRQKAEEIKLEDGTPVAFRNMSHKERLVQQRLIRLRAMRGVSAEAADELGVGDLLSESGQRPNRRDLVNYEGLDLDARERSVVEALDTTMDNVEQPPTRPYSINYTTSSPGWIAGRMSSDGTSQPLGTSRSVGPRSQPPRRRSSVVLSEPNGSRYLDLNPDHRVRLSASPGRIGDDEDPPATSTNTLTPASRAEPQPGPSAIPPHDPWHVIQTALESARVSDYGNRSVALLGRIEAALEAEQQLGSQLERQLADERQLSLLLRRQLDTQRRIRVENENRLDHLRAEVARDRDVSVGASLDRVLQRQLTHEQQNLQQRSQELERALRVATEHSRRLETERDRILGGGSGSDVNTVNPSGSSSARTTTLPTTNLRSSSQSDNVENILTDYSESSRQRLAYIENFQRQIRRAEWQLAQAALDTQSRDSAFQREMDTQAAALDAAEARIASLRTRMTATANELSRFDSARAGSPRREPQLINRPPVVTDSLRRGPVTAPSGPPAQRAGGSGSSEAGRVDGARSGVAGRILGGGRVLGAEMRMSQMMFLSGSMSGNRSIDANGNWMPPAAGSGLQRVTGAGGRSTVAARVAGQAELGTTGIAFSPDGQFLYAGAEEGIFEFKVNLRDRMTFPSFEAR</sequence>
<evidence type="ECO:0000256" key="2">
    <source>
        <dbReference type="SAM" id="MobiDB-lite"/>
    </source>
</evidence>
<dbReference type="EMBL" id="KN847047">
    <property type="protein sequence ID" value="KIW22254.1"/>
    <property type="molecule type" value="Genomic_DNA"/>
</dbReference>
<accession>A0A0D2CF98</accession>
<protein>
    <recommendedName>
        <fullName evidence="3">DUF2415 domain-containing protein</fullName>
    </recommendedName>
</protein>
<dbReference type="VEuPathDB" id="FungiDB:PV07_12159"/>
<dbReference type="RefSeq" id="XP_016242470.1">
    <property type="nucleotide sequence ID" value="XM_016399658.1"/>
</dbReference>
<dbReference type="InterPro" id="IPR036322">
    <property type="entry name" value="WD40_repeat_dom_sf"/>
</dbReference>
<keyword evidence="1" id="KW-0175">Coiled coil</keyword>
<dbReference type="GeneID" id="27351353"/>
<dbReference type="Pfam" id="PF10313">
    <property type="entry name" value="DUF2415"/>
    <property type="match status" value="1"/>
</dbReference>
<dbReference type="InterPro" id="IPR015943">
    <property type="entry name" value="WD40/YVTN_repeat-like_dom_sf"/>
</dbReference>